<organism evidence="1">
    <name type="scientific">Prochlorococcus marinus XMU1424</name>
    <dbReference type="NCBI Taxonomy" id="2774497"/>
    <lineage>
        <taxon>Bacteria</taxon>
        <taxon>Bacillati</taxon>
        <taxon>Cyanobacteriota</taxon>
        <taxon>Cyanophyceae</taxon>
        <taxon>Synechococcales</taxon>
        <taxon>Prochlorococcaceae</taxon>
        <taxon>Prochlorococcus</taxon>
    </lineage>
</organism>
<evidence type="ECO:0008006" key="2">
    <source>
        <dbReference type="Google" id="ProtNLM"/>
    </source>
</evidence>
<comment type="caution">
    <text evidence="1">The sequence shown here is derived from an EMBL/GenBank/DDBJ whole genome shotgun (WGS) entry which is preliminary data.</text>
</comment>
<evidence type="ECO:0000313" key="1">
    <source>
        <dbReference type="EMBL" id="MBO6987540.1"/>
    </source>
</evidence>
<dbReference type="InterPro" id="IPR036412">
    <property type="entry name" value="HAD-like_sf"/>
</dbReference>
<dbReference type="SUPFAM" id="SSF56784">
    <property type="entry name" value="HAD-like"/>
    <property type="match status" value="1"/>
</dbReference>
<dbReference type="InterPro" id="IPR023214">
    <property type="entry name" value="HAD_sf"/>
</dbReference>
<name>A0A9D9BYS0_PROMR</name>
<dbReference type="Gene3D" id="3.40.50.1000">
    <property type="entry name" value="HAD superfamily/HAD-like"/>
    <property type="match status" value="1"/>
</dbReference>
<dbReference type="AlphaFoldDB" id="A0A9D9BYS0"/>
<gene>
    <name evidence="1" type="ORF">JJ833_01610</name>
</gene>
<accession>A0A9D9BYS0</accession>
<protein>
    <recommendedName>
        <fullName evidence="2">MobA-like NTP transferase domain-containing protein</fullName>
    </recommendedName>
</protein>
<dbReference type="EMBL" id="JAEPLE010000001">
    <property type="protein sequence ID" value="MBO6987540.1"/>
    <property type="molecule type" value="Genomic_DNA"/>
</dbReference>
<sequence length="366" mass="42920">MNYLITAAGLGSRFLKDSIKPPKPLIKVKGIELLLWSLKSFEFKPKDNLYIVTLRRDKVKKLLLKKINLIYPQINIFWLELEEYLNGQLLTSLNAINFFKIKGEILIHNCDTSYKLKYENIKNIFEKNFFGVIPYFNSEGQNWSFIKIKNDLIIQVKEKERISNNCSVGTYWFKDAEEFYNLANQYLKEIKINSLNEFFIAPFFDYAIKKNKRIYPIKCDHVMIYGTSAELLKTFDISFNELLSENDFNGHQRKTIVVDIDGTFCGKPVNGDYSKCMPVEEVCEKLRFENSIGTYIILFTSRNMRSFNGNIGLINKHTSSILTNWLFKNKIPYDELYFGKPWGRDLSYIDDKALPIEKFIDSNKDK</sequence>
<proteinExistence type="predicted"/>
<dbReference type="InterPro" id="IPR029044">
    <property type="entry name" value="Nucleotide-diphossugar_trans"/>
</dbReference>
<dbReference type="SUPFAM" id="SSF53448">
    <property type="entry name" value="Nucleotide-diphospho-sugar transferases"/>
    <property type="match status" value="1"/>
</dbReference>
<reference evidence="1" key="1">
    <citation type="journal article" date="2021" name="Front. Mar. Sci.">
        <title>Genomes of Diverse Isolates of Prochlorococcus High-Light-Adapted Clade II in the Western Pacific Ocean.</title>
        <authorList>
            <person name="Yan W."/>
            <person name="Feng X."/>
            <person name="Zhang W."/>
            <person name="Nawaz M.Z."/>
            <person name="Luo T."/>
            <person name="Zhang R."/>
            <person name="Jiao N."/>
        </authorList>
    </citation>
    <scope>NUCLEOTIDE SEQUENCE</scope>
    <source>
        <strain evidence="1">XMU1424</strain>
    </source>
</reference>
<dbReference type="Gene3D" id="3.90.550.10">
    <property type="entry name" value="Spore Coat Polysaccharide Biosynthesis Protein SpsA, Chain A"/>
    <property type="match status" value="1"/>
</dbReference>